<dbReference type="Pfam" id="PF13365">
    <property type="entry name" value="Trypsin_2"/>
    <property type="match status" value="1"/>
</dbReference>
<name>A0ABD2GA78_PAGBO</name>
<dbReference type="SUPFAM" id="SSF50494">
    <property type="entry name" value="Trypsin-like serine proteases"/>
    <property type="match status" value="1"/>
</dbReference>
<dbReference type="AlphaFoldDB" id="A0ABD2GA78"/>
<feature type="region of interest" description="Disordered" evidence="1">
    <location>
        <begin position="431"/>
        <end position="457"/>
    </location>
</feature>
<dbReference type="Gene3D" id="2.40.10.10">
    <property type="entry name" value="Trypsin-like serine proteases"/>
    <property type="match status" value="2"/>
</dbReference>
<dbReference type="InterPro" id="IPR009003">
    <property type="entry name" value="Peptidase_S1_PA"/>
</dbReference>
<dbReference type="EMBL" id="JBIYXZ010002080">
    <property type="protein sequence ID" value="KAL3050879.1"/>
    <property type="molecule type" value="Genomic_DNA"/>
</dbReference>
<protein>
    <recommendedName>
        <fullName evidence="4">Serine protease</fullName>
    </recommendedName>
</protein>
<dbReference type="PANTHER" id="PTHR14389">
    <property type="entry name" value="SI:CH1073-475A24.1"/>
    <property type="match status" value="1"/>
</dbReference>
<organism evidence="2 3">
    <name type="scientific">Pagothenia borchgrevinki</name>
    <name type="common">Bald rockcod</name>
    <name type="synonym">Trematomus borchgrevinki</name>
    <dbReference type="NCBI Taxonomy" id="8213"/>
    <lineage>
        <taxon>Eukaryota</taxon>
        <taxon>Metazoa</taxon>
        <taxon>Chordata</taxon>
        <taxon>Craniata</taxon>
        <taxon>Vertebrata</taxon>
        <taxon>Euteleostomi</taxon>
        <taxon>Actinopterygii</taxon>
        <taxon>Neopterygii</taxon>
        <taxon>Teleostei</taxon>
        <taxon>Neoteleostei</taxon>
        <taxon>Acanthomorphata</taxon>
        <taxon>Eupercaria</taxon>
        <taxon>Perciformes</taxon>
        <taxon>Notothenioidei</taxon>
        <taxon>Nototheniidae</taxon>
        <taxon>Pagothenia</taxon>
    </lineage>
</organism>
<dbReference type="PANTHER" id="PTHR14389:SF3">
    <property type="entry name" value="PROTEIN FAM111A-LIKE"/>
    <property type="match status" value="1"/>
</dbReference>
<reference evidence="2 3" key="1">
    <citation type="journal article" date="2022" name="G3 (Bethesda)">
        <title>Evaluating Illumina-, Nanopore-, and PacBio-based genome assembly strategies with the bald notothen, Trematomus borchgrevinki.</title>
        <authorList>
            <person name="Rayamajhi N."/>
            <person name="Cheng C.C."/>
            <person name="Catchen J.M."/>
        </authorList>
    </citation>
    <scope>NUCLEOTIDE SEQUENCE [LARGE SCALE GENOMIC DNA]</scope>
    <source>
        <strain evidence="2">AGRC-2024</strain>
    </source>
</reference>
<gene>
    <name evidence="2" type="ORF">OYC64_001201</name>
</gene>
<feature type="compositionally biased region" description="Acidic residues" evidence="1">
    <location>
        <begin position="440"/>
        <end position="449"/>
    </location>
</feature>
<proteinExistence type="predicted"/>
<keyword evidence="3" id="KW-1185">Reference proteome</keyword>
<comment type="caution">
    <text evidence="2">The sequence shown here is derived from an EMBL/GenBank/DDBJ whole genome shotgun (WGS) entry which is preliminary data.</text>
</comment>
<evidence type="ECO:0000256" key="1">
    <source>
        <dbReference type="SAM" id="MobiDB-lite"/>
    </source>
</evidence>
<sequence length="457" mass="52142">MTVEDALKRDGRFRDDLGNFTLSDNKDPKIITGCKQPVDKLHGKEFKLCLEKAQLKRNKKMVREEVKQRIKVIQKTMESNQFSAKDLVDRVRAENRSKGKSGQSGSSVDVEEIYELLQKQCPDLKELMMRRFPGDSYQKALDLREEDFGKIQQSFSDFHRVRELITLRESVCLIVNPFMTGTGFVLFDNFILTNAHLFKDCVEEGNKKLKDDIEVEVLFNFEEQHKHFHHFQLAHRNILYCHDELDYAILELEPVGHKYSPETTQVTEEKVPPGLLRRFGPKPESGEACLIGHPEGGVKKLDPISIIEIENREKAVEEPFKDTLFTLYSIRNVIKKQGIESIYVGGNRAEKVTTYNTFMYHGSSGSPVFDAECKVFGLHTSGYVHGFPEPKSVIECAQPLLTIFAHFVSKLREDGEEELLKRVQEVAKGNSDLQNIFNPDSDDSDDSGDSGDSMVID</sequence>
<evidence type="ECO:0008006" key="4">
    <source>
        <dbReference type="Google" id="ProtNLM"/>
    </source>
</evidence>
<evidence type="ECO:0000313" key="2">
    <source>
        <dbReference type="EMBL" id="KAL3050879.1"/>
    </source>
</evidence>
<evidence type="ECO:0000313" key="3">
    <source>
        <dbReference type="Proteomes" id="UP001619887"/>
    </source>
</evidence>
<accession>A0ABD2GA78</accession>
<dbReference type="Proteomes" id="UP001619887">
    <property type="component" value="Unassembled WGS sequence"/>
</dbReference>
<dbReference type="InterPro" id="IPR043504">
    <property type="entry name" value="Peptidase_S1_PA_chymotrypsin"/>
</dbReference>
<reference evidence="2 3" key="2">
    <citation type="journal article" date="2024" name="G3 (Bethesda)">
        <title>The genome of the cryopelagic Antarctic bald notothen, Trematomus borchgrevinki.</title>
        <authorList>
            <person name="Rayamajhi N."/>
            <person name="Rivera-Colon A.G."/>
            <person name="Minhas B.F."/>
            <person name="Cheng C.C."/>
            <person name="Catchen J.M."/>
        </authorList>
    </citation>
    <scope>NUCLEOTIDE SEQUENCE [LARGE SCALE GENOMIC DNA]</scope>
    <source>
        <strain evidence="2">AGRC-2024</strain>
    </source>
</reference>